<dbReference type="InterPro" id="IPR038765">
    <property type="entry name" value="Papain-like_cys_pep_sf"/>
</dbReference>
<proteinExistence type="inferred from homology"/>
<dbReference type="Gene3D" id="3.90.1720.10">
    <property type="entry name" value="endopeptidase domain like (from Nostoc punctiforme)"/>
    <property type="match status" value="1"/>
</dbReference>
<reference evidence="11" key="1">
    <citation type="submission" date="2017-02" db="EMBL/GenBank/DDBJ databases">
        <authorList>
            <person name="Mornico D."/>
        </authorList>
    </citation>
    <scope>NUCLEOTIDE SEQUENCE [LARGE SCALE GENOMIC DNA]</scope>
</reference>
<comment type="similarity">
    <text evidence="1">Belongs to the peptidase C40 family.</text>
</comment>
<gene>
    <name evidence="10" type="ORF">A1019T_01160</name>
</gene>
<dbReference type="GO" id="GO:0008235">
    <property type="term" value="F:metalloexopeptidase activity"/>
    <property type="evidence" value="ECO:0007669"/>
    <property type="project" value="TreeGrafter"/>
</dbReference>
<organism evidence="10 11">
    <name type="scientific">Psychrobacter pasteurii</name>
    <dbReference type="NCBI Taxonomy" id="1945520"/>
    <lineage>
        <taxon>Bacteria</taxon>
        <taxon>Pseudomonadati</taxon>
        <taxon>Pseudomonadota</taxon>
        <taxon>Gammaproteobacteria</taxon>
        <taxon>Moraxellales</taxon>
        <taxon>Moraxellaceae</taxon>
        <taxon>Psychrobacter</taxon>
    </lineage>
</organism>
<dbReference type="InterPro" id="IPR028090">
    <property type="entry name" value="JAB_dom_prok"/>
</dbReference>
<dbReference type="GO" id="GO:0008270">
    <property type="term" value="F:zinc ion binding"/>
    <property type="evidence" value="ECO:0007669"/>
    <property type="project" value="TreeGrafter"/>
</dbReference>
<dbReference type="OrthoDB" id="1494599at2"/>
<evidence type="ECO:0000313" key="10">
    <source>
        <dbReference type="EMBL" id="SJM37189.1"/>
    </source>
</evidence>
<accession>A0A1R4EFL4</accession>
<dbReference type="CDD" id="cd08073">
    <property type="entry name" value="MPN_NLPC_P60"/>
    <property type="match status" value="1"/>
</dbReference>
<keyword evidence="4" id="KW-0378">Hydrolase</keyword>
<keyword evidence="2" id="KW-0645">Protease</keyword>
<dbReference type="PANTHER" id="PTHR34858:SF1">
    <property type="entry name" value="CYSO-CYSTEINE PEPTIDASE"/>
    <property type="match status" value="1"/>
</dbReference>
<dbReference type="AlphaFoldDB" id="A0A1R4EFL4"/>
<evidence type="ECO:0000313" key="11">
    <source>
        <dbReference type="Proteomes" id="UP000188169"/>
    </source>
</evidence>
<dbReference type="PANTHER" id="PTHR34858">
    <property type="entry name" value="CYSO-CYSTEINE PEPTIDASE"/>
    <property type="match status" value="1"/>
</dbReference>
<feature type="domain" description="JAB" evidence="9">
    <location>
        <begin position="5"/>
        <end position="95"/>
    </location>
</feature>
<dbReference type="STRING" id="1945520.A1019T_01160"/>
<dbReference type="SUPFAM" id="SSF102712">
    <property type="entry name" value="JAB1/MPN domain"/>
    <property type="match status" value="1"/>
</dbReference>
<dbReference type="GO" id="GO:0008234">
    <property type="term" value="F:cysteine-type peptidase activity"/>
    <property type="evidence" value="ECO:0007669"/>
    <property type="project" value="UniProtKB-KW"/>
</dbReference>
<dbReference type="Pfam" id="PF14464">
    <property type="entry name" value="Prok-JAB"/>
    <property type="match status" value="1"/>
</dbReference>
<evidence type="ECO:0000256" key="4">
    <source>
        <dbReference type="ARBA" id="ARBA00022801"/>
    </source>
</evidence>
<dbReference type="Proteomes" id="UP000188169">
    <property type="component" value="Unassembled WGS sequence"/>
</dbReference>
<dbReference type="InterPro" id="IPR051929">
    <property type="entry name" value="VirAsm_ModProt"/>
</dbReference>
<dbReference type="Pfam" id="PF00877">
    <property type="entry name" value="NLPC_P60"/>
    <property type="match status" value="1"/>
</dbReference>
<evidence type="ECO:0000256" key="1">
    <source>
        <dbReference type="ARBA" id="ARBA00007074"/>
    </source>
</evidence>
<dbReference type="RefSeq" id="WP_077448589.1">
    <property type="nucleotide sequence ID" value="NZ_FUGD01000075.1"/>
</dbReference>
<protein>
    <submittedName>
        <fullName evidence="10">NlpC/P60 family protein</fullName>
    </submittedName>
</protein>
<evidence type="ECO:0000256" key="6">
    <source>
        <dbReference type="ARBA" id="ARBA00022833"/>
    </source>
</evidence>
<keyword evidence="5" id="KW-0788">Thiol protease</keyword>
<evidence type="ECO:0000256" key="2">
    <source>
        <dbReference type="ARBA" id="ARBA00022670"/>
    </source>
</evidence>
<evidence type="ECO:0000256" key="3">
    <source>
        <dbReference type="ARBA" id="ARBA00022723"/>
    </source>
</evidence>
<dbReference type="InterPro" id="IPR000064">
    <property type="entry name" value="NLP_P60_dom"/>
</dbReference>
<name>A0A1R4EFL4_9GAMM</name>
<keyword evidence="6" id="KW-0862">Zinc</keyword>
<dbReference type="SUPFAM" id="SSF54001">
    <property type="entry name" value="Cysteine proteinases"/>
    <property type="match status" value="1"/>
</dbReference>
<keyword evidence="11" id="KW-1185">Reference proteome</keyword>
<sequence length="256" mass="29423">MKLTKKAKDAIIEHAKQCYPRECCGLIINRQYVPCNNIASREEDFVIDPRDLVEAEALGKVQAIVHSHPDGTCQPSLVDNQNIDKHGVPWVIVAYPEIEFGIYYEGVKQALINRQYVHGELDCFTIIKDYYERELDIKLDDFERVDRWWETAESSLYLDNYKSQGFVQVDDLQRHDIILCAVQPTKQVNHALIYLGDDGSLKSEDTEPCIGDHIILHHPYGRRSKREIYGNAWQGRTALIIRHKSLIGGTNNAQED</sequence>
<evidence type="ECO:0000256" key="7">
    <source>
        <dbReference type="ARBA" id="ARBA00023049"/>
    </source>
</evidence>
<keyword evidence="3" id="KW-0479">Metal-binding</keyword>
<dbReference type="EMBL" id="FUGD01000075">
    <property type="protein sequence ID" value="SJM37189.1"/>
    <property type="molecule type" value="Genomic_DNA"/>
</dbReference>
<dbReference type="GO" id="GO:0006508">
    <property type="term" value="P:proteolysis"/>
    <property type="evidence" value="ECO:0007669"/>
    <property type="project" value="UniProtKB-KW"/>
</dbReference>
<evidence type="ECO:0000259" key="9">
    <source>
        <dbReference type="Pfam" id="PF14464"/>
    </source>
</evidence>
<evidence type="ECO:0000256" key="5">
    <source>
        <dbReference type="ARBA" id="ARBA00022807"/>
    </source>
</evidence>
<keyword evidence="7" id="KW-0482">Metalloprotease</keyword>
<dbReference type="Gene3D" id="3.40.140.10">
    <property type="entry name" value="Cytidine Deaminase, domain 2"/>
    <property type="match status" value="1"/>
</dbReference>
<evidence type="ECO:0000259" key="8">
    <source>
        <dbReference type="Pfam" id="PF00877"/>
    </source>
</evidence>
<feature type="domain" description="NlpC/P60" evidence="8">
    <location>
        <begin position="114"/>
        <end position="240"/>
    </location>
</feature>